<evidence type="ECO:0000259" key="7">
    <source>
        <dbReference type="Pfam" id="PF06398"/>
    </source>
</evidence>
<evidence type="ECO:0000256" key="3">
    <source>
        <dbReference type="ARBA" id="ARBA00022989"/>
    </source>
</evidence>
<feature type="domain" description="TECPR1-like DysF" evidence="7">
    <location>
        <begin position="117"/>
        <end position="504"/>
    </location>
</feature>
<dbReference type="InterPro" id="IPR052816">
    <property type="entry name" value="Peroxisomal_Membrane_PEX28-32"/>
</dbReference>
<feature type="transmembrane region" description="Helical" evidence="6">
    <location>
        <begin position="159"/>
        <end position="185"/>
    </location>
</feature>
<feature type="compositionally biased region" description="Polar residues" evidence="5">
    <location>
        <begin position="58"/>
        <end position="71"/>
    </location>
</feature>
<dbReference type="Proteomes" id="UP000094565">
    <property type="component" value="Chromosome 3"/>
</dbReference>
<protein>
    <submittedName>
        <fullName evidence="8">BA75_03639T0</fullName>
    </submittedName>
</protein>
<dbReference type="InterPro" id="IPR010482">
    <property type="entry name" value="TECPR1-like_DysF"/>
</dbReference>
<proteinExistence type="predicted"/>
<feature type="transmembrane region" description="Helical" evidence="6">
    <location>
        <begin position="320"/>
        <end position="348"/>
    </location>
</feature>
<keyword evidence="4 6" id="KW-0472">Membrane</keyword>
<evidence type="ECO:0000256" key="4">
    <source>
        <dbReference type="ARBA" id="ARBA00023136"/>
    </source>
</evidence>
<dbReference type="PANTHER" id="PTHR28304">
    <property type="entry name" value="PEROXISOMAL MEMBRANE PROTEIN PEX29"/>
    <property type="match status" value="1"/>
</dbReference>
<dbReference type="GO" id="GO:0007031">
    <property type="term" value="P:peroxisome organization"/>
    <property type="evidence" value="ECO:0007669"/>
    <property type="project" value="TreeGrafter"/>
</dbReference>
<dbReference type="PANTHER" id="PTHR28304:SF1">
    <property type="entry name" value="PEROXISOMAL MEMBRANE PROTEIN PEX28"/>
    <property type="match status" value="1"/>
</dbReference>
<evidence type="ECO:0000256" key="2">
    <source>
        <dbReference type="ARBA" id="ARBA00022692"/>
    </source>
</evidence>
<dbReference type="Pfam" id="PF06398">
    <property type="entry name" value="Pex24p"/>
    <property type="match status" value="1"/>
</dbReference>
<evidence type="ECO:0000256" key="6">
    <source>
        <dbReference type="SAM" id="Phobius"/>
    </source>
</evidence>
<dbReference type="OrthoDB" id="74314at2759"/>
<sequence>MVSKRELLKSKTKAVLATTLEYTSEYAADSLVRGSKRGLAAGTAASLMELGLDKWEGGSSSRKLPPSSTDNAESDEDAEHFVDKLVDKLLRHTVTKRERQLLKSKMQDPVRKDQPRLSIKVMMENLRALSAHLELVFTIQHGISRVIKWHCPPMTITYLLLYTWAVISPYMFLVYMLVFLTYGVVVQKYLERHPNEPLNLVDTPNRISGSLLDFLAPSELTDSMSGELYESIREEVLSQEQDDHSDAESIVSISDSVVEVVEETESGKTFSKEMNILINMRDLQNLLSHLTTQIEFIEQYCHENFSFQDEKLSTSLFLKFWLWMILLFCFGRYIPWKAIFIVSGWVVVCRCHPSFHKLGVLFLLLPDSWDSAKPKPVPDSKSKSKKSEYESLILDEEPEVRTVEVFELQQNGLTPSQFVPVCFTTTVFHQRSNLRRHQKKPKGSILLNEVQAPKEWTFSIEDWTLDTDPKKWCYDRNLIDGVVFKNDEWCYDLNNQFRRRRWVRECFRYARPVPE</sequence>
<organism evidence="8 9">
    <name type="scientific">Komagataella pastoris</name>
    <name type="common">Yeast</name>
    <name type="synonym">Pichia pastoris</name>
    <dbReference type="NCBI Taxonomy" id="4922"/>
    <lineage>
        <taxon>Eukaryota</taxon>
        <taxon>Fungi</taxon>
        <taxon>Dikarya</taxon>
        <taxon>Ascomycota</taxon>
        <taxon>Saccharomycotina</taxon>
        <taxon>Pichiomycetes</taxon>
        <taxon>Pichiales</taxon>
        <taxon>Pichiaceae</taxon>
        <taxon>Komagataella</taxon>
    </lineage>
</organism>
<keyword evidence="3 6" id="KW-1133">Transmembrane helix</keyword>
<gene>
    <name evidence="8" type="primary">PEX28</name>
    <name evidence="8" type="ORF">ATY40_BA7503639</name>
</gene>
<comment type="subcellular location">
    <subcellularLocation>
        <location evidence="1">Membrane</location>
        <topology evidence="1">Multi-pass membrane protein</topology>
    </subcellularLocation>
</comment>
<dbReference type="AlphaFoldDB" id="A0A1B2JFF1"/>
<feature type="region of interest" description="Disordered" evidence="5">
    <location>
        <begin position="56"/>
        <end position="77"/>
    </location>
</feature>
<dbReference type="EMBL" id="CP014586">
    <property type="protein sequence ID" value="ANZ76767.1"/>
    <property type="molecule type" value="Genomic_DNA"/>
</dbReference>
<evidence type="ECO:0000313" key="9">
    <source>
        <dbReference type="Proteomes" id="UP000094565"/>
    </source>
</evidence>
<keyword evidence="9" id="KW-1185">Reference proteome</keyword>
<name>A0A1B2JFF1_PICPA</name>
<accession>A0A1B2JFF1</accession>
<evidence type="ECO:0000256" key="1">
    <source>
        <dbReference type="ARBA" id="ARBA00004141"/>
    </source>
</evidence>
<keyword evidence="2 6" id="KW-0812">Transmembrane</keyword>
<dbReference type="GO" id="GO:0005778">
    <property type="term" value="C:peroxisomal membrane"/>
    <property type="evidence" value="ECO:0007669"/>
    <property type="project" value="UniProtKB-ARBA"/>
</dbReference>
<reference evidence="8 9" key="1">
    <citation type="submission" date="2016-02" db="EMBL/GenBank/DDBJ databases">
        <title>Comparative genomic and transcriptomic foundation for Pichia pastoris.</title>
        <authorList>
            <person name="Love K.R."/>
            <person name="Shah K.A."/>
            <person name="Whittaker C.A."/>
            <person name="Wu J."/>
            <person name="Bartlett M.C."/>
            <person name="Ma D."/>
            <person name="Leeson R.L."/>
            <person name="Priest M."/>
            <person name="Young S.K."/>
            <person name="Love J.C."/>
        </authorList>
    </citation>
    <scope>NUCLEOTIDE SEQUENCE [LARGE SCALE GENOMIC DNA]</scope>
    <source>
        <strain evidence="8 9">ATCC 28485</strain>
    </source>
</reference>
<evidence type="ECO:0000256" key="5">
    <source>
        <dbReference type="SAM" id="MobiDB-lite"/>
    </source>
</evidence>
<evidence type="ECO:0000313" key="8">
    <source>
        <dbReference type="EMBL" id="ANZ76767.1"/>
    </source>
</evidence>